<comment type="similarity">
    <text evidence="7">Belongs to the cytochrome P450 family.</text>
</comment>
<feature type="signal peptide" evidence="8">
    <location>
        <begin position="1"/>
        <end position="18"/>
    </location>
</feature>
<dbReference type="InterPro" id="IPR017972">
    <property type="entry name" value="Cyt_P450_CS"/>
</dbReference>
<dbReference type="GO" id="GO:0016709">
    <property type="term" value="F:oxidoreductase activity, acting on paired donors, with incorporation or reduction of molecular oxygen, NAD(P)H as one donor, and incorporation of one atom of oxygen"/>
    <property type="evidence" value="ECO:0007669"/>
    <property type="project" value="TreeGrafter"/>
</dbReference>
<evidence type="ECO:0000313" key="9">
    <source>
        <dbReference type="Proteomes" id="UP001515500"/>
    </source>
</evidence>
<dbReference type="RefSeq" id="XP_039134139.1">
    <property type="nucleotide sequence ID" value="XM_039278205.1"/>
</dbReference>
<keyword evidence="2" id="KW-0812">Transmembrane</keyword>
<dbReference type="PRINTS" id="PR00463">
    <property type="entry name" value="EP450I"/>
</dbReference>
<evidence type="ECO:0000256" key="7">
    <source>
        <dbReference type="RuleBase" id="RU000461"/>
    </source>
</evidence>
<evidence type="ECO:0000256" key="5">
    <source>
        <dbReference type="ARBA" id="ARBA00023136"/>
    </source>
</evidence>
<evidence type="ECO:0000313" key="10">
    <source>
        <dbReference type="RefSeq" id="XP_039134139.1"/>
    </source>
</evidence>
<dbReference type="PANTHER" id="PTHR24298:SF636">
    <property type="entry name" value="OS07G0451300 PROTEIN"/>
    <property type="match status" value="1"/>
</dbReference>
<comment type="subcellular location">
    <subcellularLocation>
        <location evidence="1">Membrane</location>
        <topology evidence="1">Single-pass membrane protein</topology>
    </subcellularLocation>
</comment>
<dbReference type="InterPro" id="IPR051103">
    <property type="entry name" value="Plant_metabolite_P450s"/>
</dbReference>
<dbReference type="PROSITE" id="PS00086">
    <property type="entry name" value="CYTOCHROME_P450"/>
    <property type="match status" value="1"/>
</dbReference>
<name>A0AB40C459_DIOCR</name>
<dbReference type="AlphaFoldDB" id="A0AB40C459"/>
<dbReference type="Proteomes" id="UP001515500">
    <property type="component" value="Chromosome 11"/>
</dbReference>
<keyword evidence="4" id="KW-1133">Transmembrane helix</keyword>
<sequence length="503" mass="57166">MASSLLILILILVIISLALLIGQRERKRRRLPPSPPRIPILGNLLWLTKPFSQLEPTLHHLRAKYGSIFTLYVGSRPVIFIMDGKQVHRSLIENSEAFADRPLPLSRSDLNGNLHSINNTPYGPLWRLLRRNLISEVIHLSKAGESSSSIQCMAFEILLKSLKAEAEANSGIVVPVHSIQHSFSFFMSSLCFGEIMEQKVVDQIMNVQLELIQIVEKLFALNLLPKVTLLLYCTRLGKLKQLRRAHQELLLPIIKACKQRVKDTDVISYVDSLFKLKVPADNEGNMRELSEEEIMSFISEFLDASIRPASATLEWIMARLVKHQDIQNKLRKEIRSVVGEKRRQVNKDELQRMPYLKAVILEALRRHPPAHFLIPHGVKENVMMDEYLIPKGTVVNYLVASLGLDETVWEDPLVFRPERFMVGGEGEERGKRDNIKTMMPFGAGRRMCPGMDIAMLQLEYLVANLVNEMELKTVPGMEVDLSEKAELVVAMKNPLHARIISTA</sequence>
<feature type="chain" id="PRO_5044231618" evidence="8">
    <location>
        <begin position="19"/>
        <end position="503"/>
    </location>
</feature>
<keyword evidence="6 7" id="KW-0408">Iron</keyword>
<keyword evidence="6 7" id="KW-0349">Heme</keyword>
<dbReference type="Gene3D" id="1.10.630.10">
    <property type="entry name" value="Cytochrome P450"/>
    <property type="match status" value="1"/>
</dbReference>
<keyword evidence="3 6" id="KW-0479">Metal-binding</keyword>
<keyword evidence="9" id="KW-1185">Reference proteome</keyword>
<gene>
    <name evidence="10" type="primary">LOC120271517</name>
</gene>
<evidence type="ECO:0000256" key="8">
    <source>
        <dbReference type="SAM" id="SignalP"/>
    </source>
</evidence>
<keyword evidence="7" id="KW-0503">Monooxygenase</keyword>
<comment type="cofactor">
    <cofactor evidence="6">
        <name>heme</name>
        <dbReference type="ChEBI" id="CHEBI:30413"/>
    </cofactor>
</comment>
<dbReference type="CDD" id="cd11075">
    <property type="entry name" value="CYP77_89"/>
    <property type="match status" value="1"/>
</dbReference>
<dbReference type="Pfam" id="PF00067">
    <property type="entry name" value="p450"/>
    <property type="match status" value="1"/>
</dbReference>
<keyword evidence="8" id="KW-0732">Signal</keyword>
<keyword evidence="5" id="KW-0472">Membrane</keyword>
<evidence type="ECO:0000256" key="6">
    <source>
        <dbReference type="PIRSR" id="PIRSR602401-1"/>
    </source>
</evidence>
<reference evidence="10" key="1">
    <citation type="submission" date="2025-08" db="UniProtKB">
        <authorList>
            <consortium name="RefSeq"/>
        </authorList>
    </citation>
    <scope>IDENTIFICATION</scope>
</reference>
<proteinExistence type="inferred from homology"/>
<dbReference type="PRINTS" id="PR00385">
    <property type="entry name" value="P450"/>
</dbReference>
<evidence type="ECO:0000256" key="4">
    <source>
        <dbReference type="ARBA" id="ARBA00022989"/>
    </source>
</evidence>
<organism evidence="9 10">
    <name type="scientific">Dioscorea cayennensis subsp. rotundata</name>
    <name type="common">White Guinea yam</name>
    <name type="synonym">Dioscorea rotundata</name>
    <dbReference type="NCBI Taxonomy" id="55577"/>
    <lineage>
        <taxon>Eukaryota</taxon>
        <taxon>Viridiplantae</taxon>
        <taxon>Streptophyta</taxon>
        <taxon>Embryophyta</taxon>
        <taxon>Tracheophyta</taxon>
        <taxon>Spermatophyta</taxon>
        <taxon>Magnoliopsida</taxon>
        <taxon>Liliopsida</taxon>
        <taxon>Dioscoreales</taxon>
        <taxon>Dioscoreaceae</taxon>
        <taxon>Dioscorea</taxon>
    </lineage>
</organism>
<dbReference type="InterPro" id="IPR001128">
    <property type="entry name" value="Cyt_P450"/>
</dbReference>
<evidence type="ECO:0000256" key="1">
    <source>
        <dbReference type="ARBA" id="ARBA00004167"/>
    </source>
</evidence>
<evidence type="ECO:0000256" key="3">
    <source>
        <dbReference type="ARBA" id="ARBA00022723"/>
    </source>
</evidence>
<dbReference type="InterPro" id="IPR036396">
    <property type="entry name" value="Cyt_P450_sf"/>
</dbReference>
<feature type="binding site" description="axial binding residue" evidence="6">
    <location>
        <position position="448"/>
    </location>
    <ligand>
        <name>heme</name>
        <dbReference type="ChEBI" id="CHEBI:30413"/>
    </ligand>
    <ligandPart>
        <name>Fe</name>
        <dbReference type="ChEBI" id="CHEBI:18248"/>
    </ligandPart>
</feature>
<dbReference type="SUPFAM" id="SSF48264">
    <property type="entry name" value="Cytochrome P450"/>
    <property type="match status" value="1"/>
</dbReference>
<dbReference type="GO" id="GO:0005506">
    <property type="term" value="F:iron ion binding"/>
    <property type="evidence" value="ECO:0007669"/>
    <property type="project" value="InterPro"/>
</dbReference>
<dbReference type="GO" id="GO:0016020">
    <property type="term" value="C:membrane"/>
    <property type="evidence" value="ECO:0007669"/>
    <property type="project" value="UniProtKB-SubCell"/>
</dbReference>
<dbReference type="GO" id="GO:0020037">
    <property type="term" value="F:heme binding"/>
    <property type="evidence" value="ECO:0007669"/>
    <property type="project" value="InterPro"/>
</dbReference>
<protein>
    <submittedName>
        <fullName evidence="10">Cytochrome P450 89A2-like</fullName>
    </submittedName>
</protein>
<accession>A0AB40C459</accession>
<keyword evidence="7" id="KW-0560">Oxidoreductase</keyword>
<dbReference type="PANTHER" id="PTHR24298">
    <property type="entry name" value="FLAVONOID 3'-MONOOXYGENASE-RELATED"/>
    <property type="match status" value="1"/>
</dbReference>
<evidence type="ECO:0000256" key="2">
    <source>
        <dbReference type="ARBA" id="ARBA00022692"/>
    </source>
</evidence>
<dbReference type="GeneID" id="120271517"/>
<dbReference type="InterPro" id="IPR002401">
    <property type="entry name" value="Cyt_P450_E_grp-I"/>
</dbReference>